<accession>A0A0F2LYP2</accession>
<dbReference type="OrthoDB" id="5427059at2759"/>
<dbReference type="VEuPathDB" id="FungiDB:SPSK_10526"/>
<protein>
    <recommendedName>
        <fullName evidence="3">F-box domain-containing protein</fullName>
    </recommendedName>
</protein>
<dbReference type="EMBL" id="AXCR01000010">
    <property type="protein sequence ID" value="KJR81949.1"/>
    <property type="molecule type" value="Genomic_DNA"/>
</dbReference>
<reference evidence="1 2" key="1">
    <citation type="journal article" date="2014" name="BMC Genomics">
        <title>Comparative genomics of the major fungal agents of human and animal Sporotrichosis: Sporothrix schenckii and Sporothrix brasiliensis.</title>
        <authorList>
            <person name="Teixeira M.M."/>
            <person name="de Almeida L.G."/>
            <person name="Kubitschek-Barreira P."/>
            <person name="Alves F.L."/>
            <person name="Kioshima E.S."/>
            <person name="Abadio A.K."/>
            <person name="Fernandes L."/>
            <person name="Derengowski L.S."/>
            <person name="Ferreira K.S."/>
            <person name="Souza R.C."/>
            <person name="Ruiz J.C."/>
            <person name="de Andrade N.C."/>
            <person name="Paes H.C."/>
            <person name="Nicola A.M."/>
            <person name="Albuquerque P."/>
            <person name="Gerber A.L."/>
            <person name="Martins V.P."/>
            <person name="Peconick L.D."/>
            <person name="Neto A.V."/>
            <person name="Chaucanez C.B."/>
            <person name="Silva P.A."/>
            <person name="Cunha O.L."/>
            <person name="de Oliveira F.F."/>
            <person name="dos Santos T.C."/>
            <person name="Barros A.L."/>
            <person name="Soares M.A."/>
            <person name="de Oliveira L.M."/>
            <person name="Marini M.M."/>
            <person name="Villalobos-Duno H."/>
            <person name="Cunha M.M."/>
            <person name="de Hoog S."/>
            <person name="da Silveira J.F."/>
            <person name="Henrissat B."/>
            <person name="Nino-Vega G.A."/>
            <person name="Cisalpino P.S."/>
            <person name="Mora-Montes H.M."/>
            <person name="Almeida S.R."/>
            <person name="Stajich J.E."/>
            <person name="Lopes-Bezerra L.M."/>
            <person name="Vasconcelos A.T."/>
            <person name="Felipe M.S."/>
        </authorList>
    </citation>
    <scope>NUCLEOTIDE SEQUENCE [LARGE SCALE GENOMIC DNA]</scope>
    <source>
        <strain evidence="1 2">1099-18</strain>
    </source>
</reference>
<organism evidence="1 2">
    <name type="scientific">Sporothrix schenckii 1099-18</name>
    <dbReference type="NCBI Taxonomy" id="1397361"/>
    <lineage>
        <taxon>Eukaryota</taxon>
        <taxon>Fungi</taxon>
        <taxon>Dikarya</taxon>
        <taxon>Ascomycota</taxon>
        <taxon>Pezizomycotina</taxon>
        <taxon>Sordariomycetes</taxon>
        <taxon>Sordariomycetidae</taxon>
        <taxon>Ophiostomatales</taxon>
        <taxon>Ophiostomataceae</taxon>
        <taxon>Sporothrix</taxon>
    </lineage>
</organism>
<gene>
    <name evidence="1" type="ORF">SPSK_10526</name>
</gene>
<evidence type="ECO:0000313" key="1">
    <source>
        <dbReference type="EMBL" id="KJR81949.1"/>
    </source>
</evidence>
<proteinExistence type="predicted"/>
<dbReference type="SUPFAM" id="SSF81383">
    <property type="entry name" value="F-box domain"/>
    <property type="match status" value="1"/>
</dbReference>
<dbReference type="RefSeq" id="XP_016584625.1">
    <property type="nucleotide sequence ID" value="XM_016736904.1"/>
</dbReference>
<dbReference type="Proteomes" id="UP000033710">
    <property type="component" value="Unassembled WGS sequence"/>
</dbReference>
<dbReference type="KEGG" id="ssck:SPSK_10526"/>
<sequence>MAVPGITQLPCEIINTVLRHLGSLQDLASALLTCRLFHTSFQENPHIAIDILQQQIAPALLPYAVAVMEASRIDTRMPQPVQALLDKLQDEIYLESQTKSATMTSHASLNEVLTELYDDDGDDDDTPLHDYADKETAALFLPSEPRHDADKGPFEAWWIANKELRFHDTLMHSNNAGFRERAYVLWDKDRLQRYTLLELFAQLAPESELELQNSAPEQAAMRESFEARSKIWEKGGSGYWSKGDESRIVWNTG</sequence>
<reference evidence="1 2" key="2">
    <citation type="journal article" date="2015" name="Eukaryot. Cell">
        <title>Asexual propagation of a virulent clone complex in a human and feline outbreak of sporotrichosis.</title>
        <authorList>
            <person name="Teixeira Mde M."/>
            <person name="Rodrigues A.M."/>
            <person name="Tsui C.K."/>
            <person name="de Almeida L.G."/>
            <person name="Van Diepeningen A.D."/>
            <person name="van den Ende B.G."/>
            <person name="Fernandes G.F."/>
            <person name="Kano R."/>
            <person name="Hamelin R.C."/>
            <person name="Lopes-Bezerra L.M."/>
            <person name="Vasconcelos A.T."/>
            <person name="de Hoog S."/>
            <person name="de Camargo Z.P."/>
            <person name="Felipe M.S."/>
        </authorList>
    </citation>
    <scope>NUCLEOTIDE SEQUENCE [LARGE SCALE GENOMIC DNA]</scope>
    <source>
        <strain evidence="1 2">1099-18</strain>
    </source>
</reference>
<evidence type="ECO:0000313" key="2">
    <source>
        <dbReference type="Proteomes" id="UP000033710"/>
    </source>
</evidence>
<comment type="caution">
    <text evidence="1">The sequence shown here is derived from an EMBL/GenBank/DDBJ whole genome shotgun (WGS) entry which is preliminary data.</text>
</comment>
<dbReference type="GeneID" id="27672181"/>
<dbReference type="InterPro" id="IPR036047">
    <property type="entry name" value="F-box-like_dom_sf"/>
</dbReference>
<dbReference type="AlphaFoldDB" id="A0A0F2LYP2"/>
<name>A0A0F2LYP2_SPOSC</name>
<evidence type="ECO:0008006" key="3">
    <source>
        <dbReference type="Google" id="ProtNLM"/>
    </source>
</evidence>